<keyword evidence="2" id="KW-0012">Acyltransferase</keyword>
<dbReference type="PANTHER" id="PTHR43877:SF2">
    <property type="entry name" value="AMINOALKYLPHOSPHONATE N-ACETYLTRANSFERASE-RELATED"/>
    <property type="match status" value="1"/>
</dbReference>
<reference evidence="5 6" key="1">
    <citation type="journal article" date="2019" name="Int. J. Syst. Evol. Microbiol.">
        <title>The Global Catalogue of Microorganisms (GCM) 10K type strain sequencing project: providing services to taxonomists for standard genome sequencing and annotation.</title>
        <authorList>
            <consortium name="The Broad Institute Genomics Platform"/>
            <consortium name="The Broad Institute Genome Sequencing Center for Infectious Disease"/>
            <person name="Wu L."/>
            <person name="Ma J."/>
        </authorList>
    </citation>
    <scope>NUCLEOTIDE SEQUENCE [LARGE SCALE GENOMIC DNA]</scope>
    <source>
        <strain evidence="5 6">JCM 16373</strain>
    </source>
</reference>
<feature type="compositionally biased region" description="Gly residues" evidence="3">
    <location>
        <begin position="22"/>
        <end position="34"/>
    </location>
</feature>
<feature type="region of interest" description="Disordered" evidence="3">
    <location>
        <begin position="202"/>
        <end position="231"/>
    </location>
</feature>
<sequence>MSGRDAGPDPEPEPAPVPGESEGAGSGKGLGEGSGAAALEDGAPEVTLREMRWWDIGPVLALEGELFPEDAWSEGMFWSELALARGPAATRRYLVAADPEGGLVGYGGLAAVSGTGDIQTIGVLPAYRGTGLGSRLLRALLGAATDFECAEVLLEVRVDNLPAQRLYERFGFAPIGIRRGYYQPAGVDALVMRLTDPGVPAASLPPAPAHLSSGTSSSTSPRTPQGTESHG</sequence>
<evidence type="ECO:0000256" key="2">
    <source>
        <dbReference type="ARBA" id="ARBA00023315"/>
    </source>
</evidence>
<organism evidence="5 6">
    <name type="scientific">Streptomyces axinellae</name>
    <dbReference type="NCBI Taxonomy" id="552788"/>
    <lineage>
        <taxon>Bacteria</taxon>
        <taxon>Bacillati</taxon>
        <taxon>Actinomycetota</taxon>
        <taxon>Actinomycetes</taxon>
        <taxon>Kitasatosporales</taxon>
        <taxon>Streptomycetaceae</taxon>
        <taxon>Streptomyces</taxon>
    </lineage>
</organism>
<dbReference type="InterPro" id="IPR016181">
    <property type="entry name" value="Acyl_CoA_acyltransferase"/>
</dbReference>
<dbReference type="PANTHER" id="PTHR43877">
    <property type="entry name" value="AMINOALKYLPHOSPHONATE N-ACETYLTRANSFERASE-RELATED-RELATED"/>
    <property type="match status" value="1"/>
</dbReference>
<evidence type="ECO:0000256" key="1">
    <source>
        <dbReference type="ARBA" id="ARBA00022679"/>
    </source>
</evidence>
<keyword evidence="5" id="KW-0687">Ribonucleoprotein</keyword>
<comment type="caution">
    <text evidence="5">The sequence shown here is derived from an EMBL/GenBank/DDBJ whole genome shotgun (WGS) entry which is preliminary data.</text>
</comment>
<accession>A0ABN3QSK9</accession>
<dbReference type="GO" id="GO:0005840">
    <property type="term" value="C:ribosome"/>
    <property type="evidence" value="ECO:0007669"/>
    <property type="project" value="UniProtKB-KW"/>
</dbReference>
<proteinExistence type="predicted"/>
<dbReference type="InterPro" id="IPR006464">
    <property type="entry name" value="AcTrfase_RimI/Ard1"/>
</dbReference>
<feature type="domain" description="N-acetyltransferase" evidence="4">
    <location>
        <begin position="46"/>
        <end position="197"/>
    </location>
</feature>
<dbReference type="CDD" id="cd04301">
    <property type="entry name" value="NAT_SF"/>
    <property type="match status" value="1"/>
</dbReference>
<dbReference type="Proteomes" id="UP001501447">
    <property type="component" value="Unassembled WGS sequence"/>
</dbReference>
<protein>
    <submittedName>
        <fullName evidence="5">Ribosomal protein S18-alanine N-acetyltransferase</fullName>
    </submittedName>
</protein>
<keyword evidence="6" id="KW-1185">Reference proteome</keyword>
<dbReference type="NCBIfam" id="TIGR01575">
    <property type="entry name" value="rimI"/>
    <property type="match status" value="1"/>
</dbReference>
<dbReference type="SUPFAM" id="SSF55729">
    <property type="entry name" value="Acyl-CoA N-acyltransferases (Nat)"/>
    <property type="match status" value="1"/>
</dbReference>
<dbReference type="InterPro" id="IPR050832">
    <property type="entry name" value="Bact_Acetyltransf"/>
</dbReference>
<dbReference type="EMBL" id="BAAARJ010000022">
    <property type="protein sequence ID" value="GAA2633569.1"/>
    <property type="molecule type" value="Genomic_DNA"/>
</dbReference>
<feature type="region of interest" description="Disordered" evidence="3">
    <location>
        <begin position="1"/>
        <end position="37"/>
    </location>
</feature>
<dbReference type="Gene3D" id="3.40.630.30">
    <property type="match status" value="1"/>
</dbReference>
<evidence type="ECO:0000259" key="4">
    <source>
        <dbReference type="PROSITE" id="PS51186"/>
    </source>
</evidence>
<gene>
    <name evidence="5" type="primary">rimI</name>
    <name evidence="5" type="ORF">GCM10009863_57200</name>
</gene>
<keyword evidence="1" id="KW-0808">Transferase</keyword>
<dbReference type="InterPro" id="IPR000182">
    <property type="entry name" value="GNAT_dom"/>
</dbReference>
<keyword evidence="5" id="KW-0689">Ribosomal protein</keyword>
<evidence type="ECO:0000313" key="6">
    <source>
        <dbReference type="Proteomes" id="UP001501447"/>
    </source>
</evidence>
<evidence type="ECO:0000313" key="5">
    <source>
        <dbReference type="EMBL" id="GAA2633569.1"/>
    </source>
</evidence>
<feature type="compositionally biased region" description="Low complexity" evidence="3">
    <location>
        <begin position="209"/>
        <end position="231"/>
    </location>
</feature>
<evidence type="ECO:0000256" key="3">
    <source>
        <dbReference type="SAM" id="MobiDB-lite"/>
    </source>
</evidence>
<dbReference type="PROSITE" id="PS51186">
    <property type="entry name" value="GNAT"/>
    <property type="match status" value="1"/>
</dbReference>
<dbReference type="Pfam" id="PF00583">
    <property type="entry name" value="Acetyltransf_1"/>
    <property type="match status" value="1"/>
</dbReference>
<name>A0ABN3QSK9_9ACTN</name>